<dbReference type="AlphaFoldDB" id="A0A430AKY1"/>
<comment type="subcellular location">
    <subcellularLocation>
        <location evidence="1">Membrane</location>
        <topology evidence="1">Multi-pass membrane protein</topology>
    </subcellularLocation>
</comment>
<evidence type="ECO:0000256" key="5">
    <source>
        <dbReference type="ARBA" id="ARBA00023136"/>
    </source>
</evidence>
<comment type="similarity">
    <text evidence="2">Belongs to the GtrA family.</text>
</comment>
<evidence type="ECO:0000256" key="4">
    <source>
        <dbReference type="ARBA" id="ARBA00022989"/>
    </source>
</evidence>
<name>A0A430AKY1_9ENTE</name>
<accession>A0A430AKY1</accession>
<dbReference type="Pfam" id="PF04138">
    <property type="entry name" value="GtrA_DPMS_TM"/>
    <property type="match status" value="1"/>
</dbReference>
<evidence type="ECO:0000313" key="9">
    <source>
        <dbReference type="Proteomes" id="UP000288669"/>
    </source>
</evidence>
<evidence type="ECO:0000256" key="3">
    <source>
        <dbReference type="ARBA" id="ARBA00022692"/>
    </source>
</evidence>
<feature type="domain" description="GtrA/DPMS transmembrane" evidence="7">
    <location>
        <begin position="14"/>
        <end position="131"/>
    </location>
</feature>
<feature type="transmembrane region" description="Helical" evidence="6">
    <location>
        <begin position="12"/>
        <end position="32"/>
    </location>
</feature>
<feature type="transmembrane region" description="Helical" evidence="6">
    <location>
        <begin position="112"/>
        <end position="131"/>
    </location>
</feature>
<dbReference type="EMBL" id="NGJZ01000001">
    <property type="protein sequence ID" value="RSU08782.1"/>
    <property type="molecule type" value="Genomic_DNA"/>
</dbReference>
<dbReference type="Proteomes" id="UP000288669">
    <property type="component" value="Unassembled WGS sequence"/>
</dbReference>
<dbReference type="InterPro" id="IPR007267">
    <property type="entry name" value="GtrA_DPMS_TM"/>
</dbReference>
<keyword evidence="3 6" id="KW-0812">Transmembrane</keyword>
<proteinExistence type="inferred from homology"/>
<gene>
    <name evidence="8" type="ORF">CBF30_01190</name>
</gene>
<dbReference type="PANTHER" id="PTHR38459:SF5">
    <property type="entry name" value="CELL WALL TEICHOIC ACID GLYCOSYLATION PROTEIN GTCA"/>
    <property type="match status" value="1"/>
</dbReference>
<sequence length="138" mass="16670">MKVFIQKHYEVFAYLFFGGLTFVVNFVVFFLFTKQLNIGVYSSNLVAWFFSVLFAFFTNKYFVFMTKQTTFGEFFKEMLLFFWYRVVSLIMDMFLMYLFISLLNLNSMVAKVIVQVVVILLNYFFSKWFIFNKKESSH</sequence>
<keyword evidence="4 6" id="KW-1133">Transmembrane helix</keyword>
<organism evidence="8 9">
    <name type="scientific">Vagococcus entomophilus</name>
    <dbReference type="NCBI Taxonomy" id="1160095"/>
    <lineage>
        <taxon>Bacteria</taxon>
        <taxon>Bacillati</taxon>
        <taxon>Bacillota</taxon>
        <taxon>Bacilli</taxon>
        <taxon>Lactobacillales</taxon>
        <taxon>Enterococcaceae</taxon>
        <taxon>Vagococcus</taxon>
    </lineage>
</organism>
<keyword evidence="9" id="KW-1185">Reference proteome</keyword>
<evidence type="ECO:0000256" key="6">
    <source>
        <dbReference type="SAM" id="Phobius"/>
    </source>
</evidence>
<feature type="transmembrane region" description="Helical" evidence="6">
    <location>
        <begin position="38"/>
        <end position="57"/>
    </location>
</feature>
<comment type="caution">
    <text evidence="8">The sequence shown here is derived from an EMBL/GenBank/DDBJ whole genome shotgun (WGS) entry which is preliminary data.</text>
</comment>
<evidence type="ECO:0000256" key="1">
    <source>
        <dbReference type="ARBA" id="ARBA00004141"/>
    </source>
</evidence>
<evidence type="ECO:0000313" key="8">
    <source>
        <dbReference type="EMBL" id="RSU08782.1"/>
    </source>
</evidence>
<keyword evidence="5 6" id="KW-0472">Membrane</keyword>
<dbReference type="GO" id="GO:0000271">
    <property type="term" value="P:polysaccharide biosynthetic process"/>
    <property type="evidence" value="ECO:0007669"/>
    <property type="project" value="InterPro"/>
</dbReference>
<evidence type="ECO:0000259" key="7">
    <source>
        <dbReference type="Pfam" id="PF04138"/>
    </source>
</evidence>
<protein>
    <submittedName>
        <fullName evidence="8">Teichoic acid glycosylation protein</fullName>
    </submittedName>
</protein>
<dbReference type="InterPro" id="IPR051401">
    <property type="entry name" value="GtrA_CellWall_Glycosyl"/>
</dbReference>
<reference evidence="8 9" key="1">
    <citation type="submission" date="2017-05" db="EMBL/GenBank/DDBJ databases">
        <title>Vagococcus spp. assemblies.</title>
        <authorList>
            <person name="Gulvik C.A."/>
        </authorList>
    </citation>
    <scope>NUCLEOTIDE SEQUENCE [LARGE SCALE GENOMIC DNA]</scope>
    <source>
        <strain evidence="8 9">DSM 24756</strain>
    </source>
</reference>
<feature type="transmembrane region" description="Helical" evidence="6">
    <location>
        <begin position="78"/>
        <end position="100"/>
    </location>
</feature>
<dbReference type="GO" id="GO:0005886">
    <property type="term" value="C:plasma membrane"/>
    <property type="evidence" value="ECO:0007669"/>
    <property type="project" value="TreeGrafter"/>
</dbReference>
<dbReference type="RefSeq" id="WP_126823718.1">
    <property type="nucleotide sequence ID" value="NZ_JBHLWU010000001.1"/>
</dbReference>
<evidence type="ECO:0000256" key="2">
    <source>
        <dbReference type="ARBA" id="ARBA00009399"/>
    </source>
</evidence>
<dbReference type="OrthoDB" id="361483at2"/>
<dbReference type="PANTHER" id="PTHR38459">
    <property type="entry name" value="PROPHAGE BACTOPRENOL-LINKED GLUCOSE TRANSLOCASE HOMOLOG"/>
    <property type="match status" value="1"/>
</dbReference>